<protein>
    <submittedName>
        <fullName evidence="1">Uncharacterized protein</fullName>
    </submittedName>
</protein>
<comment type="caution">
    <text evidence="1">The sequence shown here is derived from an EMBL/GenBank/DDBJ whole genome shotgun (WGS) entry which is preliminary data.</text>
</comment>
<dbReference type="RefSeq" id="WP_251914542.1">
    <property type="nucleotide sequence ID" value="NZ_JAMRXG010000009.1"/>
</dbReference>
<dbReference type="AlphaFoldDB" id="A0A9X2IYC2"/>
<sequence>MSRPRKLTDQQVREILQLHRRGLSFAGIQRLYPPLTGMTVRRIVDATLYADVTDDSHPRGCLGCASSDLRDENIETARNQRVWVRCFHAAWDPF</sequence>
<organism evidence="1 2">
    <name type="scientific">Nocardia pulmonis</name>
    <dbReference type="NCBI Taxonomy" id="2951408"/>
    <lineage>
        <taxon>Bacteria</taxon>
        <taxon>Bacillati</taxon>
        <taxon>Actinomycetota</taxon>
        <taxon>Actinomycetes</taxon>
        <taxon>Mycobacteriales</taxon>
        <taxon>Nocardiaceae</taxon>
        <taxon>Nocardia</taxon>
    </lineage>
</organism>
<evidence type="ECO:0000313" key="2">
    <source>
        <dbReference type="Proteomes" id="UP001139157"/>
    </source>
</evidence>
<evidence type="ECO:0000313" key="1">
    <source>
        <dbReference type="EMBL" id="MCM6776243.1"/>
    </source>
</evidence>
<dbReference type="Proteomes" id="UP001139157">
    <property type="component" value="Unassembled WGS sequence"/>
</dbReference>
<name>A0A9X2IYC2_9NOCA</name>
<gene>
    <name evidence="1" type="ORF">NDR86_22415</name>
</gene>
<proteinExistence type="predicted"/>
<reference evidence="1" key="1">
    <citation type="submission" date="2022-06" db="EMBL/GenBank/DDBJ databases">
        <title>Novel species in genus nocardia.</title>
        <authorList>
            <person name="Li F."/>
        </authorList>
    </citation>
    <scope>NUCLEOTIDE SEQUENCE</scope>
    <source>
        <strain evidence="1">CDC141</strain>
    </source>
</reference>
<dbReference type="EMBL" id="JAMRXG010000009">
    <property type="protein sequence ID" value="MCM6776243.1"/>
    <property type="molecule type" value="Genomic_DNA"/>
</dbReference>
<keyword evidence="2" id="KW-1185">Reference proteome</keyword>
<accession>A0A9X2IYC2</accession>